<evidence type="ECO:0000256" key="4">
    <source>
        <dbReference type="ARBA" id="ARBA00023004"/>
    </source>
</evidence>
<accession>A0A7V7UC53</accession>
<dbReference type="Pfam" id="PF04405">
    <property type="entry name" value="ScdA_N"/>
    <property type="match status" value="1"/>
</dbReference>
<dbReference type="Proteomes" id="UP000461768">
    <property type="component" value="Unassembled WGS sequence"/>
</dbReference>
<dbReference type="GO" id="GO:0046872">
    <property type="term" value="F:metal ion binding"/>
    <property type="evidence" value="ECO:0007669"/>
    <property type="project" value="UniProtKB-KW"/>
</dbReference>
<evidence type="ECO:0000256" key="2">
    <source>
        <dbReference type="ARBA" id="ARBA00022490"/>
    </source>
</evidence>
<dbReference type="Pfam" id="PF01814">
    <property type="entry name" value="Hemerythrin"/>
    <property type="match status" value="1"/>
</dbReference>
<protein>
    <submittedName>
        <fullName evidence="6">Cell division protein</fullName>
    </submittedName>
</protein>
<dbReference type="PANTHER" id="PTHR36438:SF1">
    <property type="entry name" value="IRON-SULFUR CLUSTER REPAIR PROTEIN YTFE"/>
    <property type="match status" value="1"/>
</dbReference>
<keyword evidence="7" id="KW-1185">Reference proteome</keyword>
<keyword evidence="6" id="KW-0131">Cell cycle</keyword>
<reference evidence="6 7" key="2">
    <citation type="submission" date="2020-02" db="EMBL/GenBank/DDBJ databases">
        <title>Candidatus Galacturonibacter soehngenii shows hetero-acetogenic catabolism of galacturonic acid but lacks a canonical carbon monoxide dehydrogenase/acetyl-CoA synthase complex.</title>
        <authorList>
            <person name="Diender M."/>
            <person name="Stouten G.R."/>
            <person name="Petersen J.F."/>
            <person name="Nielsen P.H."/>
            <person name="Dueholm M.S."/>
            <person name="Pronk J.T."/>
            <person name="Van Loosdrecht M.C.M."/>
        </authorList>
    </citation>
    <scope>NUCLEOTIDE SEQUENCE [LARGE SCALE GENOMIC DNA]</scope>
    <source>
        <strain evidence="6">GalUA</strain>
    </source>
</reference>
<dbReference type="OrthoDB" id="9797132at2"/>
<evidence type="ECO:0000256" key="1">
    <source>
        <dbReference type="ARBA" id="ARBA00004496"/>
    </source>
</evidence>
<evidence type="ECO:0000256" key="3">
    <source>
        <dbReference type="ARBA" id="ARBA00022723"/>
    </source>
</evidence>
<reference evidence="6 7" key="1">
    <citation type="submission" date="2019-09" db="EMBL/GenBank/DDBJ databases">
        <authorList>
            <person name="Valk L.C."/>
        </authorList>
    </citation>
    <scope>NUCLEOTIDE SEQUENCE [LARGE SCALE GENOMIC DNA]</scope>
    <source>
        <strain evidence="6">GalUA</strain>
    </source>
</reference>
<dbReference type="InterPro" id="IPR019903">
    <property type="entry name" value="RIC_family"/>
</dbReference>
<name>A0A7V7UC53_9FIRM</name>
<evidence type="ECO:0000313" key="6">
    <source>
        <dbReference type="EMBL" id="KAB1438465.1"/>
    </source>
</evidence>
<dbReference type="InterPro" id="IPR038062">
    <property type="entry name" value="ScdA-like_N_sf"/>
</dbReference>
<organism evidence="6 7">
    <name type="scientific">Candidatus Galacturonatibacter soehngenii</name>
    <dbReference type="NCBI Taxonomy" id="2307010"/>
    <lineage>
        <taxon>Bacteria</taxon>
        <taxon>Bacillati</taxon>
        <taxon>Bacillota</taxon>
        <taxon>Clostridia</taxon>
        <taxon>Lachnospirales</taxon>
        <taxon>Lachnospiraceae</taxon>
        <taxon>Candidatus Galacturonatibacter</taxon>
    </lineage>
</organism>
<dbReference type="GO" id="GO:0051301">
    <property type="term" value="P:cell division"/>
    <property type="evidence" value="ECO:0007669"/>
    <property type="project" value="UniProtKB-KW"/>
</dbReference>
<gene>
    <name evidence="6" type="ORF">F7O84_13055</name>
</gene>
<comment type="caution">
    <text evidence="6">The sequence shown here is derived from an EMBL/GenBank/DDBJ whole genome shotgun (WGS) entry which is preliminary data.</text>
</comment>
<dbReference type="Gene3D" id="1.20.120.520">
    <property type="entry name" value="nmb1532 protein domain like"/>
    <property type="match status" value="1"/>
</dbReference>
<dbReference type="InterPro" id="IPR012312">
    <property type="entry name" value="Hemerythrin-like"/>
</dbReference>
<evidence type="ECO:0000313" key="7">
    <source>
        <dbReference type="Proteomes" id="UP000461768"/>
    </source>
</evidence>
<keyword evidence="2" id="KW-0963">Cytoplasm</keyword>
<keyword evidence="6" id="KW-0132">Cell division</keyword>
<keyword evidence="3" id="KW-0479">Metal-binding</keyword>
<dbReference type="RefSeq" id="WP_151145947.1">
    <property type="nucleotide sequence ID" value="NZ_WAGX01000005.1"/>
</dbReference>
<evidence type="ECO:0000259" key="5">
    <source>
        <dbReference type="Pfam" id="PF01814"/>
    </source>
</evidence>
<keyword evidence="4" id="KW-0408">Iron</keyword>
<dbReference type="AlphaFoldDB" id="A0A7V7UC53"/>
<proteinExistence type="predicted"/>
<comment type="subcellular location">
    <subcellularLocation>
        <location evidence="1">Cytoplasm</location>
    </subcellularLocation>
</comment>
<dbReference type="GO" id="GO:0005737">
    <property type="term" value="C:cytoplasm"/>
    <property type="evidence" value="ECO:0007669"/>
    <property type="project" value="UniProtKB-SubCell"/>
</dbReference>
<dbReference type="PANTHER" id="PTHR36438">
    <property type="entry name" value="IRON-SULFUR CLUSTER REPAIR PROTEIN YTFE"/>
    <property type="match status" value="1"/>
</dbReference>
<sequence length="234" mass="27397">MITKNMTIADVVKAYPNAIEILKDFHVDYCCGGNDKLEDAVRELGLDPKSFIDLLNKKLKEKAEQGQDEPVLKVEQLMAMEVNELIDYIIVTHHKKERNLIQETDELMNKVLLAHYERHTKQLVSLHALFSDLRKELLEHFAKEEKLIFSYMKNDLSQEYEYEYVKELENEHEAAGNIIKEIEACTNHFTLPANVCNSYQLLFQKMQELIEDIYIHIFTENSILFPKYEGGIKE</sequence>
<dbReference type="Gene3D" id="1.10.3910.10">
    <property type="entry name" value="SP0561-like"/>
    <property type="match status" value="1"/>
</dbReference>
<dbReference type="EMBL" id="WAGX01000005">
    <property type="protein sequence ID" value="KAB1438465.1"/>
    <property type="molecule type" value="Genomic_DNA"/>
</dbReference>
<dbReference type="SUPFAM" id="SSF140683">
    <property type="entry name" value="SP0561-like"/>
    <property type="match status" value="1"/>
</dbReference>
<feature type="domain" description="Hemerythrin-like" evidence="5">
    <location>
        <begin position="87"/>
        <end position="227"/>
    </location>
</feature>